<evidence type="ECO:0000313" key="2">
    <source>
        <dbReference type="EMBL" id="KAK9511636.1"/>
    </source>
</evidence>
<organism evidence="2 3">
    <name type="scientific">Rhynocoris fuscipes</name>
    <dbReference type="NCBI Taxonomy" id="488301"/>
    <lineage>
        <taxon>Eukaryota</taxon>
        <taxon>Metazoa</taxon>
        <taxon>Ecdysozoa</taxon>
        <taxon>Arthropoda</taxon>
        <taxon>Hexapoda</taxon>
        <taxon>Insecta</taxon>
        <taxon>Pterygota</taxon>
        <taxon>Neoptera</taxon>
        <taxon>Paraneoptera</taxon>
        <taxon>Hemiptera</taxon>
        <taxon>Heteroptera</taxon>
        <taxon>Panheteroptera</taxon>
        <taxon>Cimicomorpha</taxon>
        <taxon>Reduviidae</taxon>
        <taxon>Harpactorinae</taxon>
        <taxon>Harpactorini</taxon>
        <taxon>Rhynocoris</taxon>
    </lineage>
</organism>
<keyword evidence="1" id="KW-0472">Membrane</keyword>
<gene>
    <name evidence="2" type="ORF">O3M35_000258</name>
</gene>
<accession>A0AAW1DLH3</accession>
<comment type="caution">
    <text evidence="2">The sequence shown here is derived from an EMBL/GenBank/DDBJ whole genome shotgun (WGS) entry which is preliminary data.</text>
</comment>
<protein>
    <submittedName>
        <fullName evidence="2">Uncharacterized protein</fullName>
    </submittedName>
</protein>
<keyword evidence="1" id="KW-1133">Transmembrane helix</keyword>
<proteinExistence type="predicted"/>
<feature type="transmembrane region" description="Helical" evidence="1">
    <location>
        <begin position="436"/>
        <end position="457"/>
    </location>
</feature>
<dbReference type="AlphaFoldDB" id="A0AAW1DLH3"/>
<keyword evidence="1" id="KW-0812">Transmembrane</keyword>
<dbReference type="Proteomes" id="UP001461498">
    <property type="component" value="Unassembled WGS sequence"/>
</dbReference>
<name>A0AAW1DLH3_9HEMI</name>
<sequence>MALVLSIIIDPNNLMFGRQIIFLSALWFSKIDCEEIATSTTESTISSNCKNVTCKFSAPPVEAMSRLLPSTDSINNNNDSKTSYSSNIDLITSAPSVDLSAYSNFKANKDNKSGFAPSPFLGIISEIKTYPQGVSVGEILPDTVGGEHFSRPKQAYVGTQRPIVLQSDIKVAATEKTSAKEELQEKKSTEIKSEDYLSLGDYSVTPKDIGDQETRTQNLVLQNLQNQLLQKQGEYRPSDFNYERHHELRRKPNLFAHHLEINPTIKSEITFPTKDYQDYRPKVSEQYEIRDKPDVFIDGFDHTQQLLKSNGYKQAAEMLFKSQTNYKGEGYQYERPLGLHLDTNILQDYQQAMFQIPGSIKPVKEETYDDAKYPAFPPATKIYPQQSLTDGSQIPYNKQVQLYNEDYKHGHHFDDDYKYVHHHDDGSGKLKSVFRFLATVIPIGLLVAALSPSLLVVNSTDNTTEASKIKYRSLDGLSPEIQGSILEAEALDSCQKRKLCEAVVRTGSAKFQPYIQQIAKK</sequence>
<dbReference type="EMBL" id="JAPXFL010000001">
    <property type="protein sequence ID" value="KAK9511636.1"/>
    <property type="molecule type" value="Genomic_DNA"/>
</dbReference>
<evidence type="ECO:0000256" key="1">
    <source>
        <dbReference type="SAM" id="Phobius"/>
    </source>
</evidence>
<keyword evidence="3" id="KW-1185">Reference proteome</keyword>
<evidence type="ECO:0000313" key="3">
    <source>
        <dbReference type="Proteomes" id="UP001461498"/>
    </source>
</evidence>
<reference evidence="2 3" key="1">
    <citation type="submission" date="2022-12" db="EMBL/GenBank/DDBJ databases">
        <title>Chromosome-level genome assembly of true bugs.</title>
        <authorList>
            <person name="Ma L."/>
            <person name="Li H."/>
        </authorList>
    </citation>
    <scope>NUCLEOTIDE SEQUENCE [LARGE SCALE GENOMIC DNA]</scope>
    <source>
        <strain evidence="2">Lab_2022b</strain>
    </source>
</reference>